<proteinExistence type="predicted"/>
<dbReference type="RefSeq" id="XP_007403804.1">
    <property type="nucleotide sequence ID" value="XM_007403742.1"/>
</dbReference>
<accession>F4R4T7</accession>
<feature type="compositionally biased region" description="Low complexity" evidence="1">
    <location>
        <begin position="300"/>
        <end position="314"/>
    </location>
</feature>
<dbReference type="VEuPathDB" id="FungiDB:MELLADRAFT_58778"/>
<dbReference type="KEGG" id="mlr:MELLADRAFT_58778"/>
<keyword evidence="3" id="KW-1185">Reference proteome</keyword>
<feature type="region of interest" description="Disordered" evidence="1">
    <location>
        <begin position="126"/>
        <end position="192"/>
    </location>
</feature>
<dbReference type="Proteomes" id="UP000001072">
    <property type="component" value="Unassembled WGS sequence"/>
</dbReference>
<feature type="compositionally biased region" description="Acidic residues" evidence="1">
    <location>
        <begin position="576"/>
        <end position="585"/>
    </location>
</feature>
<dbReference type="HOGENOM" id="CLU_026101_0_0_1"/>
<gene>
    <name evidence="2" type="ORF">MELLADRAFT_58778</name>
</gene>
<feature type="region of interest" description="Disordered" evidence="1">
    <location>
        <begin position="559"/>
        <end position="598"/>
    </location>
</feature>
<dbReference type="EMBL" id="GL883090">
    <property type="protein sequence ID" value="EGG12866.1"/>
    <property type="molecule type" value="Genomic_DNA"/>
</dbReference>
<name>F4R4T7_MELLP</name>
<feature type="region of interest" description="Disordered" evidence="1">
    <location>
        <begin position="294"/>
        <end position="316"/>
    </location>
</feature>
<reference evidence="3" key="1">
    <citation type="journal article" date="2011" name="Proc. Natl. Acad. Sci. U.S.A.">
        <title>Obligate biotrophy features unraveled by the genomic analysis of rust fungi.</title>
        <authorList>
            <person name="Duplessis S."/>
            <person name="Cuomo C.A."/>
            <person name="Lin Y.-C."/>
            <person name="Aerts A."/>
            <person name="Tisserant E."/>
            <person name="Veneault-Fourrey C."/>
            <person name="Joly D.L."/>
            <person name="Hacquard S."/>
            <person name="Amselem J."/>
            <person name="Cantarel B.L."/>
            <person name="Chiu R."/>
            <person name="Coutinho P.M."/>
            <person name="Feau N."/>
            <person name="Field M."/>
            <person name="Frey P."/>
            <person name="Gelhaye E."/>
            <person name="Goldberg J."/>
            <person name="Grabherr M.G."/>
            <person name="Kodira C.D."/>
            <person name="Kohler A."/>
            <person name="Kuees U."/>
            <person name="Lindquist E.A."/>
            <person name="Lucas S.M."/>
            <person name="Mago R."/>
            <person name="Mauceli E."/>
            <person name="Morin E."/>
            <person name="Murat C."/>
            <person name="Pangilinan J.L."/>
            <person name="Park R."/>
            <person name="Pearson M."/>
            <person name="Quesneville H."/>
            <person name="Rouhier N."/>
            <person name="Sakthikumar S."/>
            <person name="Salamov A.A."/>
            <person name="Schmutz J."/>
            <person name="Selles B."/>
            <person name="Shapiro H."/>
            <person name="Tanguay P."/>
            <person name="Tuskan G.A."/>
            <person name="Henrissat B."/>
            <person name="Van de Peer Y."/>
            <person name="Rouze P."/>
            <person name="Ellis J.G."/>
            <person name="Dodds P.N."/>
            <person name="Schein J.E."/>
            <person name="Zhong S."/>
            <person name="Hamelin R.C."/>
            <person name="Grigoriev I.V."/>
            <person name="Szabo L.J."/>
            <person name="Martin F."/>
        </authorList>
    </citation>
    <scope>NUCLEOTIDE SEQUENCE [LARGE SCALE GENOMIC DNA]</scope>
    <source>
        <strain evidence="3">98AG31 / pathotype 3-4-7</strain>
    </source>
</reference>
<evidence type="ECO:0000313" key="3">
    <source>
        <dbReference type="Proteomes" id="UP000001072"/>
    </source>
</evidence>
<organism evidence="3">
    <name type="scientific">Melampsora larici-populina (strain 98AG31 / pathotype 3-4-7)</name>
    <name type="common">Poplar leaf rust fungus</name>
    <dbReference type="NCBI Taxonomy" id="747676"/>
    <lineage>
        <taxon>Eukaryota</taxon>
        <taxon>Fungi</taxon>
        <taxon>Dikarya</taxon>
        <taxon>Basidiomycota</taxon>
        <taxon>Pucciniomycotina</taxon>
        <taxon>Pucciniomycetes</taxon>
        <taxon>Pucciniales</taxon>
        <taxon>Melampsoraceae</taxon>
        <taxon>Melampsora</taxon>
    </lineage>
</organism>
<feature type="compositionally biased region" description="Basic and acidic residues" evidence="1">
    <location>
        <begin position="169"/>
        <end position="182"/>
    </location>
</feature>
<dbReference type="GeneID" id="18929233"/>
<protein>
    <submittedName>
        <fullName evidence="2">Uncharacterized protein</fullName>
    </submittedName>
</protein>
<dbReference type="AlphaFoldDB" id="F4R4T7"/>
<feature type="compositionally biased region" description="Acidic residues" evidence="1">
    <location>
        <begin position="183"/>
        <end position="192"/>
    </location>
</feature>
<dbReference type="InParanoid" id="F4R4T7"/>
<sequence>MASYVVISKVLLPPQPPISPSILRLLTTQSELSPPQSVTHPRYPNIEFWHQYYFTFTTSSPNLTILTQSCYYPPRNFTTSHPSQRKPTPSHKNLIASFNLTKPSPHPSKLKQPQPLPLIHILITRPGLRGHPTGSADSPPPSLDSPPRVRATRGGHTGSRGGGRKRQRTDHERQAEDNHLPEPDDNILDESDDTLVDELGNPVTRPTLHNYRDLGFQISPAGLFEAQGLQRLYQLHKTMLCIVLKCSRHVLDEALLEGPLAREPNMYTNYQTYSVVATQTKTTSEAYALTQTPRGIPSIANSDDTNPDTTTPSAEHITKKSDLQPLSEEEMVQYVPIFKRLVNLGKVSRDLHEGCLWRHSGKSRSQSREQLMKLEINRVARQLHILTKQLNLQFHLLLACWNPSSPTANALFQDEHTLCERWARLEKKTHLLERFTYESTKIPVHQRPKPDKPKPMSEAGLRQAMKRTELTKALNNLITPFLRGGQQGLGDAHPKVGNVKDAFQKKIYRGNVQLTFHRTPDSLVNDVMISKGPSRLSNDEVQLWLDDIDSTRYTIIQVRKSNSDSTEQPPIHEPLDTTDEQPIQEETDHTSTSLELTL</sequence>
<feature type="compositionally biased region" description="Polar residues" evidence="1">
    <location>
        <begin position="559"/>
        <end position="568"/>
    </location>
</feature>
<evidence type="ECO:0000256" key="1">
    <source>
        <dbReference type="SAM" id="MobiDB-lite"/>
    </source>
</evidence>
<evidence type="ECO:0000313" key="2">
    <source>
        <dbReference type="EMBL" id="EGG12866.1"/>
    </source>
</evidence>